<evidence type="ECO:0000313" key="9">
    <source>
        <dbReference type="EMBL" id="ASB41639.1"/>
    </source>
</evidence>
<evidence type="ECO:0000256" key="5">
    <source>
        <dbReference type="ARBA" id="ARBA00023125"/>
    </source>
</evidence>
<dbReference type="EMBL" id="CP021422">
    <property type="protein sequence ID" value="ASB41639.1"/>
    <property type="molecule type" value="Genomic_DNA"/>
</dbReference>
<feature type="domain" description="SpoVT-AbrB" evidence="8">
    <location>
        <begin position="5"/>
        <end position="47"/>
    </location>
</feature>
<evidence type="ECO:0000256" key="7">
    <source>
        <dbReference type="HAMAP-Rule" id="MF_01008"/>
    </source>
</evidence>
<dbReference type="PROSITE" id="PS51740">
    <property type="entry name" value="SPOVT_ABRB"/>
    <property type="match status" value="2"/>
</dbReference>
<dbReference type="EMBL" id="CP065321">
    <property type="protein sequence ID" value="QQR30900.1"/>
    <property type="molecule type" value="Genomic_DNA"/>
</dbReference>
<comment type="similarity">
    <text evidence="7">Belongs to the MraZ family.</text>
</comment>
<dbReference type="InterPro" id="IPR037914">
    <property type="entry name" value="SpoVT-AbrB_sf"/>
</dbReference>
<evidence type="ECO:0000313" key="12">
    <source>
        <dbReference type="Proteomes" id="UP000596035"/>
    </source>
</evidence>
<dbReference type="AlphaFoldDB" id="A0A1Z2XTB4"/>
<feature type="domain" description="SpoVT-AbrB" evidence="8">
    <location>
        <begin position="74"/>
        <end position="117"/>
    </location>
</feature>
<dbReference type="GO" id="GO:0000976">
    <property type="term" value="F:transcription cis-regulatory region binding"/>
    <property type="evidence" value="ECO:0007669"/>
    <property type="project" value="TreeGrafter"/>
</dbReference>
<dbReference type="GO" id="GO:0003700">
    <property type="term" value="F:DNA-binding transcription factor activity"/>
    <property type="evidence" value="ECO:0007669"/>
    <property type="project" value="UniProtKB-UniRule"/>
</dbReference>
<dbReference type="CDD" id="cd16320">
    <property type="entry name" value="MraZ_N"/>
    <property type="match status" value="1"/>
</dbReference>
<dbReference type="RefSeq" id="WP_066539541.1">
    <property type="nucleotide sequence ID" value="NZ_CAJTCQ010000005.1"/>
</dbReference>
<dbReference type="Proteomes" id="UP000196710">
    <property type="component" value="Chromosome"/>
</dbReference>
<dbReference type="InterPro" id="IPR003444">
    <property type="entry name" value="MraZ"/>
</dbReference>
<keyword evidence="3" id="KW-0677">Repeat</keyword>
<dbReference type="HAMAP" id="MF_01008">
    <property type="entry name" value="MraZ"/>
    <property type="match status" value="1"/>
</dbReference>
<accession>A0A1Z2XTB4</accession>
<comment type="subcellular location">
    <subcellularLocation>
        <location evidence="7">Cytoplasm</location>
        <location evidence="7">Nucleoid</location>
    </subcellularLocation>
</comment>
<evidence type="ECO:0000313" key="10">
    <source>
        <dbReference type="EMBL" id="QQR30900.1"/>
    </source>
</evidence>
<evidence type="ECO:0000256" key="4">
    <source>
        <dbReference type="ARBA" id="ARBA00023015"/>
    </source>
</evidence>
<name>A0A1Z2XTB4_9FIRM</name>
<keyword evidence="11" id="KW-1185">Reference proteome</keyword>
<reference evidence="11" key="2">
    <citation type="submission" date="2017-05" db="EMBL/GenBank/DDBJ databases">
        <title>Improved OligoMM genomes.</title>
        <authorList>
            <person name="Garzetti D."/>
        </authorList>
    </citation>
    <scope>NUCLEOTIDE SEQUENCE [LARGE SCALE GENOMIC DNA]</scope>
    <source>
        <strain evidence="11">KB18</strain>
    </source>
</reference>
<dbReference type="KEGG" id="amur:ADH66_13815"/>
<gene>
    <name evidence="7 10" type="primary">mraZ</name>
    <name evidence="9" type="ORF">ADH66_13815</name>
    <name evidence="10" type="ORF">I5Q82_04160</name>
</gene>
<keyword evidence="4 7" id="KW-0805">Transcription regulation</keyword>
<dbReference type="InterPro" id="IPR007159">
    <property type="entry name" value="SpoVT-AbrB_dom"/>
</dbReference>
<comment type="subunit">
    <text evidence="7">Forms oligomers.</text>
</comment>
<dbReference type="CDD" id="cd16321">
    <property type="entry name" value="MraZ_C"/>
    <property type="match status" value="1"/>
</dbReference>
<dbReference type="InterPro" id="IPR035644">
    <property type="entry name" value="MraZ_C"/>
</dbReference>
<dbReference type="SUPFAM" id="SSF89447">
    <property type="entry name" value="AbrB/MazE/MraZ-like"/>
    <property type="match status" value="1"/>
</dbReference>
<proteinExistence type="inferred from homology"/>
<dbReference type="Gene3D" id="3.40.1550.20">
    <property type="entry name" value="Transcriptional regulator MraZ domain"/>
    <property type="match status" value="1"/>
</dbReference>
<keyword evidence="6 7" id="KW-0804">Transcription</keyword>
<protein>
    <recommendedName>
        <fullName evidence="1 7">Transcriptional regulator MraZ</fullName>
    </recommendedName>
</protein>
<dbReference type="Proteomes" id="UP000596035">
    <property type="component" value="Chromosome"/>
</dbReference>
<evidence type="ECO:0000256" key="2">
    <source>
        <dbReference type="ARBA" id="ARBA00022490"/>
    </source>
</evidence>
<reference evidence="10 12" key="3">
    <citation type="submission" date="2020-11" db="EMBL/GenBank/DDBJ databases">
        <title>Closed and high quality bacterial genomes of the OMM12 community.</title>
        <authorList>
            <person name="Marbouty M."/>
            <person name="Lamy-Besnier Q."/>
            <person name="Debarbieux L."/>
            <person name="Koszul R."/>
        </authorList>
    </citation>
    <scope>NUCLEOTIDE SEQUENCE [LARGE SCALE GENOMIC DNA]</scope>
    <source>
        <strain evidence="10 12">KB18</strain>
    </source>
</reference>
<keyword evidence="5 7" id="KW-0238">DNA-binding</keyword>
<evidence type="ECO:0000256" key="6">
    <source>
        <dbReference type="ARBA" id="ARBA00023163"/>
    </source>
</evidence>
<evidence type="ECO:0000259" key="8">
    <source>
        <dbReference type="PROSITE" id="PS51740"/>
    </source>
</evidence>
<dbReference type="GO" id="GO:0005737">
    <property type="term" value="C:cytoplasm"/>
    <property type="evidence" value="ECO:0007669"/>
    <property type="project" value="UniProtKB-UniRule"/>
</dbReference>
<dbReference type="InterPro" id="IPR038619">
    <property type="entry name" value="MraZ_sf"/>
</dbReference>
<dbReference type="PANTHER" id="PTHR34701">
    <property type="entry name" value="TRANSCRIPTIONAL REGULATOR MRAZ"/>
    <property type="match status" value="1"/>
</dbReference>
<dbReference type="InterPro" id="IPR035642">
    <property type="entry name" value="MraZ_N"/>
</dbReference>
<evidence type="ECO:0000313" key="11">
    <source>
        <dbReference type="Proteomes" id="UP000196710"/>
    </source>
</evidence>
<evidence type="ECO:0000256" key="1">
    <source>
        <dbReference type="ARBA" id="ARBA00013860"/>
    </source>
</evidence>
<organism evidence="10 12">
    <name type="scientific">Acutalibacter muris</name>
    <dbReference type="NCBI Taxonomy" id="1796620"/>
    <lineage>
        <taxon>Bacteria</taxon>
        <taxon>Bacillati</taxon>
        <taxon>Bacillota</taxon>
        <taxon>Clostridia</taxon>
        <taxon>Eubacteriales</taxon>
        <taxon>Acutalibacteraceae</taxon>
        <taxon>Acutalibacter</taxon>
    </lineage>
</organism>
<reference evidence="9" key="1">
    <citation type="journal article" date="2017" name="Genome Announc.">
        <title>High-Quality Whole-Genome Sequences of the Oligo-Mouse-Microbiota Bacterial Community.</title>
        <authorList>
            <person name="Garzetti D."/>
            <person name="Brugiroux S."/>
            <person name="Bunk B."/>
            <person name="Pukall R."/>
            <person name="McCoy K.D."/>
            <person name="Macpherson A.J."/>
            <person name="Stecher B."/>
        </authorList>
    </citation>
    <scope>NUCLEOTIDE SEQUENCE</scope>
    <source>
        <strain evidence="9">KB18</strain>
    </source>
</reference>
<dbReference type="Pfam" id="PF02381">
    <property type="entry name" value="MraZ"/>
    <property type="match status" value="2"/>
</dbReference>
<dbReference type="GO" id="GO:0009295">
    <property type="term" value="C:nucleoid"/>
    <property type="evidence" value="ECO:0007669"/>
    <property type="project" value="UniProtKB-SubCell"/>
</dbReference>
<dbReference type="NCBIfam" id="TIGR00242">
    <property type="entry name" value="division/cell wall cluster transcriptional repressor MraZ"/>
    <property type="match status" value="1"/>
</dbReference>
<sequence length="139" mass="15743">MLTGEYQHSMDPKGRVTVPSRFREELGERFYVMIGTDGCLNLLSEEQVGIATEKIKALPPKQAKLLLRKTFGQAAEVEPDKQGRILIPEKLREHAGLIKDVTLVGASTRAELWDTERWQAYNDAQSPEDVEELMNLLTF</sequence>
<evidence type="ECO:0000256" key="3">
    <source>
        <dbReference type="ARBA" id="ARBA00022737"/>
    </source>
</evidence>
<dbReference type="PANTHER" id="PTHR34701:SF1">
    <property type="entry name" value="TRANSCRIPTIONAL REGULATOR MRAZ"/>
    <property type="match status" value="1"/>
</dbReference>
<dbReference type="InterPro" id="IPR020603">
    <property type="entry name" value="MraZ_dom"/>
</dbReference>
<keyword evidence="2 7" id="KW-0963">Cytoplasm</keyword>
<dbReference type="GO" id="GO:2000143">
    <property type="term" value="P:negative regulation of DNA-templated transcription initiation"/>
    <property type="evidence" value="ECO:0007669"/>
    <property type="project" value="TreeGrafter"/>
</dbReference>